<keyword evidence="1 2" id="KW-0833">Ubl conjugation pathway</keyword>
<feature type="domain" description="U-box" evidence="3">
    <location>
        <begin position="26"/>
        <end position="150"/>
    </location>
</feature>
<organism evidence="4 5">
    <name type="scientific">Pyrus ussuriensis x Pyrus communis</name>
    <dbReference type="NCBI Taxonomy" id="2448454"/>
    <lineage>
        <taxon>Eukaryota</taxon>
        <taxon>Viridiplantae</taxon>
        <taxon>Streptophyta</taxon>
        <taxon>Embryophyta</taxon>
        <taxon>Tracheophyta</taxon>
        <taxon>Spermatophyta</taxon>
        <taxon>Magnoliopsida</taxon>
        <taxon>eudicotyledons</taxon>
        <taxon>Gunneridae</taxon>
        <taxon>Pentapetalae</taxon>
        <taxon>rosids</taxon>
        <taxon>fabids</taxon>
        <taxon>Rosales</taxon>
        <taxon>Rosaceae</taxon>
        <taxon>Amygdaloideae</taxon>
        <taxon>Maleae</taxon>
        <taxon>Pyrus</taxon>
    </lineage>
</organism>
<dbReference type="InterPro" id="IPR058678">
    <property type="entry name" value="ARM_PUB"/>
</dbReference>
<proteinExistence type="predicted"/>
<dbReference type="InterPro" id="IPR016024">
    <property type="entry name" value="ARM-type_fold"/>
</dbReference>
<dbReference type="PANTHER" id="PTHR22849:SF20">
    <property type="entry name" value="U-BOX DOMAIN-CONTAINING PROTEIN 27-RELATED"/>
    <property type="match status" value="1"/>
</dbReference>
<dbReference type="GO" id="GO:0016567">
    <property type="term" value="P:protein ubiquitination"/>
    <property type="evidence" value="ECO:0007669"/>
    <property type="project" value="UniProtKB-UniRule"/>
</dbReference>
<dbReference type="AlphaFoldDB" id="A0A5N5FGE6"/>
<protein>
    <recommendedName>
        <fullName evidence="2 3">U-box domain-containing protein</fullName>
        <ecNumber evidence="2">2.3.2.27</ecNumber>
    </recommendedName>
    <alternativeName>
        <fullName evidence="2">RING-type E3 ubiquitin transferase PUB</fullName>
    </alternativeName>
</protein>
<dbReference type="Proteomes" id="UP000327157">
    <property type="component" value="Unassembled WGS sequence"/>
</dbReference>
<evidence type="ECO:0000256" key="1">
    <source>
        <dbReference type="ARBA" id="ARBA00022786"/>
    </source>
</evidence>
<name>A0A5N5FGE6_9ROSA</name>
<comment type="caution">
    <text evidence="4">The sequence shown here is derived from an EMBL/GenBank/DDBJ whole genome shotgun (WGS) entry which is preliminary data.</text>
</comment>
<dbReference type="Gene3D" id="1.25.10.10">
    <property type="entry name" value="Leucine-rich Repeat Variant"/>
    <property type="match status" value="1"/>
</dbReference>
<evidence type="ECO:0000313" key="4">
    <source>
        <dbReference type="EMBL" id="KAB2600811.1"/>
    </source>
</evidence>
<accession>A0A5N5FGE6</accession>
<sequence>MLEWCRLGTRPIFLGGYRCHRGGLGKTIDFDEDSTDIKVNLSCLIALSTPKKVKVRFIRLGAVKLLSKLLQDPNSTTAEVEEALKVLEMVSSVKEGRGKICKDGKCVTGIVQRLRKVSSTATKHAMTILWNVFCLIKEKAAQDEVGRAGKIDFP</sequence>
<dbReference type="GO" id="GO:0061630">
    <property type="term" value="F:ubiquitin protein ligase activity"/>
    <property type="evidence" value="ECO:0007669"/>
    <property type="project" value="UniProtKB-UniRule"/>
</dbReference>
<comment type="function">
    <text evidence="2">Functions as an E3 ubiquitin ligase.</text>
</comment>
<gene>
    <name evidence="4" type="ORF">D8674_041270</name>
</gene>
<dbReference type="EMBL" id="SMOL01000705">
    <property type="protein sequence ID" value="KAB2600811.1"/>
    <property type="molecule type" value="Genomic_DNA"/>
</dbReference>
<comment type="catalytic activity">
    <reaction evidence="2">
        <text>S-ubiquitinyl-[E2 ubiquitin-conjugating enzyme]-L-cysteine + [acceptor protein]-L-lysine = [E2 ubiquitin-conjugating enzyme]-L-cysteine + N(6)-ubiquitinyl-[acceptor protein]-L-lysine.</text>
        <dbReference type="EC" id="2.3.2.27"/>
    </reaction>
</comment>
<evidence type="ECO:0000259" key="3">
    <source>
        <dbReference type="Pfam" id="PF25598"/>
    </source>
</evidence>
<keyword evidence="2" id="KW-0808">Transferase</keyword>
<dbReference type="SUPFAM" id="SSF48371">
    <property type="entry name" value="ARM repeat"/>
    <property type="match status" value="1"/>
</dbReference>
<comment type="pathway">
    <text evidence="2">Protein modification; protein ubiquitination.</text>
</comment>
<reference evidence="4 5" key="2">
    <citation type="submission" date="2019-11" db="EMBL/GenBank/DDBJ databases">
        <title>A de novo genome assembly of a pear dwarfing rootstock.</title>
        <authorList>
            <person name="Wang F."/>
            <person name="Wang J."/>
            <person name="Li S."/>
            <person name="Zhang Y."/>
            <person name="Fang M."/>
            <person name="Ma L."/>
            <person name="Zhao Y."/>
            <person name="Jiang S."/>
        </authorList>
    </citation>
    <scope>NUCLEOTIDE SEQUENCE [LARGE SCALE GENOMIC DNA]</scope>
    <source>
        <strain evidence="4">S2</strain>
        <tissue evidence="4">Leaf</tissue>
    </source>
</reference>
<evidence type="ECO:0000256" key="2">
    <source>
        <dbReference type="RuleBase" id="RU369093"/>
    </source>
</evidence>
<reference evidence="4 5" key="1">
    <citation type="submission" date="2019-09" db="EMBL/GenBank/DDBJ databases">
        <authorList>
            <person name="Ou C."/>
        </authorList>
    </citation>
    <scope>NUCLEOTIDE SEQUENCE [LARGE SCALE GENOMIC DNA]</scope>
    <source>
        <strain evidence="4">S2</strain>
        <tissue evidence="4">Leaf</tissue>
    </source>
</reference>
<keyword evidence="5" id="KW-1185">Reference proteome</keyword>
<dbReference type="EC" id="2.3.2.27" evidence="2"/>
<dbReference type="InterPro" id="IPR011989">
    <property type="entry name" value="ARM-like"/>
</dbReference>
<evidence type="ECO:0000313" key="5">
    <source>
        <dbReference type="Proteomes" id="UP000327157"/>
    </source>
</evidence>
<dbReference type="Pfam" id="PF25598">
    <property type="entry name" value="ARM_PUB"/>
    <property type="match status" value="1"/>
</dbReference>
<dbReference type="InterPro" id="IPR045185">
    <property type="entry name" value="PUB22/23/24-like"/>
</dbReference>
<dbReference type="PANTHER" id="PTHR22849">
    <property type="entry name" value="WDSAM1 PROTEIN"/>
    <property type="match status" value="1"/>
</dbReference>
<dbReference type="OrthoDB" id="1724419at2759"/>